<dbReference type="Gene3D" id="2.60.120.830">
    <property type="match status" value="1"/>
</dbReference>
<feature type="region of interest" description="Disordered" evidence="3">
    <location>
        <begin position="64"/>
        <end position="108"/>
    </location>
</feature>
<dbReference type="GO" id="GO:0097169">
    <property type="term" value="C:AIM2 inflammasome complex"/>
    <property type="evidence" value="ECO:0007669"/>
    <property type="project" value="TreeGrafter"/>
</dbReference>
<dbReference type="InterPro" id="IPR002138">
    <property type="entry name" value="Pept_C14_p10"/>
</dbReference>
<dbReference type="SUPFAM" id="SSF52129">
    <property type="entry name" value="Caspase-like"/>
    <property type="match status" value="1"/>
</dbReference>
<dbReference type="GO" id="GO:0006508">
    <property type="term" value="P:proteolysis"/>
    <property type="evidence" value="ECO:0007669"/>
    <property type="project" value="InterPro"/>
</dbReference>
<feature type="compositionally biased region" description="Basic and acidic residues" evidence="3">
    <location>
        <begin position="692"/>
        <end position="702"/>
    </location>
</feature>
<evidence type="ECO:0000259" key="4">
    <source>
        <dbReference type="PROSITE" id="PS50207"/>
    </source>
</evidence>
<dbReference type="GO" id="GO:0004197">
    <property type="term" value="F:cysteine-type endopeptidase activity"/>
    <property type="evidence" value="ECO:0007669"/>
    <property type="project" value="InterPro"/>
</dbReference>
<dbReference type="SMART" id="SM00115">
    <property type="entry name" value="CASc"/>
    <property type="match status" value="1"/>
</dbReference>
<feature type="region of interest" description="Disordered" evidence="3">
    <location>
        <begin position="906"/>
        <end position="929"/>
    </location>
</feature>
<dbReference type="GO" id="GO:0072559">
    <property type="term" value="C:NLRP3 inflammasome complex"/>
    <property type="evidence" value="ECO:0007669"/>
    <property type="project" value="TreeGrafter"/>
</dbReference>
<dbReference type="PROSITE" id="PS01121">
    <property type="entry name" value="CASPASE_HIS"/>
    <property type="match status" value="1"/>
</dbReference>
<dbReference type="InterPro" id="IPR016129">
    <property type="entry name" value="Caspase_his_AS"/>
</dbReference>
<feature type="domain" description="Caspase family p10" evidence="4">
    <location>
        <begin position="937"/>
        <end position="1026"/>
    </location>
</feature>
<dbReference type="Proteomes" id="UP000887572">
    <property type="component" value="Unplaced"/>
</dbReference>
<dbReference type="InterPro" id="IPR002398">
    <property type="entry name" value="Pept_C14"/>
</dbReference>
<evidence type="ECO:0000259" key="5">
    <source>
        <dbReference type="PROSITE" id="PS50208"/>
    </source>
</evidence>
<reference evidence="7" key="1">
    <citation type="submission" date="2022-11" db="UniProtKB">
        <authorList>
            <consortium name="WormBaseParasite"/>
        </authorList>
    </citation>
    <scope>IDENTIFICATION</scope>
</reference>
<evidence type="ECO:0000256" key="2">
    <source>
        <dbReference type="RuleBase" id="RU003971"/>
    </source>
</evidence>
<feature type="compositionally biased region" description="Basic residues" evidence="3">
    <location>
        <begin position="681"/>
        <end position="691"/>
    </location>
</feature>
<sequence length="1029" mass="114631">MEILSIPPPPQQSVLCDYRLLKSGPFTPPPPRALPSQIRRVLLHCKVNGRKRAAAAAAVASSSSCSSSSSTVDESAGRRTSNDEDDNSRRLRPFLGKNPGGDKRSDQQLISMFGDGSDQKAARGLFSTNVRAPTCQTGRRGRCNSFANGNTCSTIATTTRRTITMWQFCRHDICRATNKYDTLGLAELGPSLRTTACQPRSPSRTSLATCSTFRMTTSGSVPSSCRRSTNTVNTSWCPRWNGMAQTQCLFDKPTERRYYEKMFETPAPGAFYTVSQQCKFVFGAAAEISVHSVLSSIVVLRKLGVEHSTCLWPTRRPAGTTCGAIGDNVSACRQCSSNSLTEDGAIGGHGESVRAHAEKVSKRHSGIATRHDPRMAANIVLGSGSAIGHAMFRTAPGTCPVLMSFNDSDIGIHGVPKEMKWAPKYTGVGDNERCRLYCRGTDSAAFYLLKDTVADGRPCDRNGDDICIDGTCHKAGCDHRLGSEMKRDVCGVCGGNGSSCRAVNGLYNERSTFGYNEVLRIPAGAFLQFFARAGANRAPAVGAVVRTRSQWKRAVASRGNAFWRSKRRLPPLETRFVESVLHQQCHGKEQKQTEKCSPGPCPYWRAAEWGQCSVRCGQSFRTRHVECVLKGQIVDDSLCMEAMRPKTNDRCVLLACAIWNAEPWSSVHFLLKHFDWHKMSKRKSRRRTPRERKREQTTRKTNQESSESDSEVGSLDYSELESEDSDTPLSPISPVEIAEEIEAGNFANLKTLLFKSMAEQSVRQWNVDDEDEVYSPNLNVIRGRALIINNHKFTRMKNRDGTNVDRERMFHLLKLLRYDTTIKDNLRARQMLKAVAKFSKEADHNSADSVVLVILTHGSSGKLFGIDDKYCFVDDLLGPLNNKNCGRLAGKPKLIFLQCCRGGKTDTGVSHGRNESATRAQDQRRDSPRRIRAPSEQLRRLPTDADFLICFSTTDYRVSWRSRLRGSRFIQAICECFARYAAVDDVLHLMTRVNGVVAAMYSNRKLSFMQVSEERYTLTKLFFFFPNDR</sequence>
<dbReference type="InterPro" id="IPR015917">
    <property type="entry name" value="Pept_C14A"/>
</dbReference>
<dbReference type="InterPro" id="IPR001309">
    <property type="entry name" value="Pept_C14_p20"/>
</dbReference>
<accession>A0A914I9V8</accession>
<dbReference type="PROSITE" id="PS50208">
    <property type="entry name" value="CASPASE_P20"/>
    <property type="match status" value="1"/>
</dbReference>
<feature type="region of interest" description="Disordered" evidence="3">
    <location>
        <begin position="681"/>
        <end position="731"/>
    </location>
</feature>
<dbReference type="PRINTS" id="PR00376">
    <property type="entry name" value="IL1BCENZYME"/>
</dbReference>
<name>A0A914I9V8_GLORO</name>
<dbReference type="GO" id="GO:0072557">
    <property type="term" value="C:IPAF inflammasome complex"/>
    <property type="evidence" value="ECO:0007669"/>
    <property type="project" value="TreeGrafter"/>
</dbReference>
<dbReference type="InterPro" id="IPR029030">
    <property type="entry name" value="Caspase-like_dom_sf"/>
</dbReference>
<dbReference type="SUPFAM" id="SSF82895">
    <property type="entry name" value="TSP-1 type 1 repeat"/>
    <property type="match status" value="1"/>
</dbReference>
<dbReference type="PANTHER" id="PTHR47901:SF3">
    <property type="entry name" value="CASPASE-1"/>
    <property type="match status" value="1"/>
</dbReference>
<dbReference type="Pfam" id="PF19236">
    <property type="entry name" value="ADAMTS_CR_3"/>
    <property type="match status" value="1"/>
</dbReference>
<dbReference type="WBParaSite" id="Gr19_v10_g7955.t1">
    <property type="protein sequence ID" value="Gr19_v10_g7955.t1"/>
    <property type="gene ID" value="Gr19_v10_g7955"/>
</dbReference>
<evidence type="ECO:0000256" key="3">
    <source>
        <dbReference type="SAM" id="MobiDB-lite"/>
    </source>
</evidence>
<dbReference type="PANTHER" id="PTHR47901">
    <property type="entry name" value="CASPASE RECRUITMENT DOMAIN-CONTAINING PROTEIN 18"/>
    <property type="match status" value="1"/>
</dbReference>
<proteinExistence type="inferred from homology"/>
<feature type="compositionally biased region" description="Basic and acidic residues" evidence="3">
    <location>
        <begin position="912"/>
        <end position="929"/>
    </location>
</feature>
<protein>
    <submittedName>
        <fullName evidence="7">Uncharacterized protein</fullName>
    </submittedName>
</protein>
<dbReference type="InterPro" id="IPR045371">
    <property type="entry name" value="ADAMTS_CR_3"/>
</dbReference>
<dbReference type="AlphaFoldDB" id="A0A914I9V8"/>
<dbReference type="Pfam" id="PF00656">
    <property type="entry name" value="Peptidase_C14"/>
    <property type="match status" value="1"/>
</dbReference>
<dbReference type="InterPro" id="IPR011600">
    <property type="entry name" value="Pept_C14_caspase"/>
</dbReference>
<dbReference type="Gene3D" id="3.40.50.1460">
    <property type="match status" value="1"/>
</dbReference>
<dbReference type="Gene3D" id="2.20.100.10">
    <property type="entry name" value="Thrombospondin type-1 (TSP1) repeat"/>
    <property type="match status" value="1"/>
</dbReference>
<dbReference type="Pfam" id="PF19030">
    <property type="entry name" value="TSP1_ADAMTS"/>
    <property type="match status" value="1"/>
</dbReference>
<dbReference type="InterPro" id="IPR000884">
    <property type="entry name" value="TSP1_rpt"/>
</dbReference>
<dbReference type="PROSITE" id="PS50207">
    <property type="entry name" value="CASPASE_P10"/>
    <property type="match status" value="1"/>
</dbReference>
<evidence type="ECO:0000313" key="7">
    <source>
        <dbReference type="WBParaSite" id="Gr19_v10_g7955.t1"/>
    </source>
</evidence>
<dbReference type="CDD" id="cd00032">
    <property type="entry name" value="CASc"/>
    <property type="match status" value="1"/>
</dbReference>
<dbReference type="PROSITE" id="PS50092">
    <property type="entry name" value="TSP1"/>
    <property type="match status" value="1"/>
</dbReference>
<evidence type="ECO:0000256" key="1">
    <source>
        <dbReference type="ARBA" id="ARBA00010134"/>
    </source>
</evidence>
<evidence type="ECO:0000313" key="6">
    <source>
        <dbReference type="Proteomes" id="UP000887572"/>
    </source>
</evidence>
<organism evidence="6 7">
    <name type="scientific">Globodera rostochiensis</name>
    <name type="common">Golden nematode worm</name>
    <name type="synonym">Heterodera rostochiensis</name>
    <dbReference type="NCBI Taxonomy" id="31243"/>
    <lineage>
        <taxon>Eukaryota</taxon>
        <taxon>Metazoa</taxon>
        <taxon>Ecdysozoa</taxon>
        <taxon>Nematoda</taxon>
        <taxon>Chromadorea</taxon>
        <taxon>Rhabditida</taxon>
        <taxon>Tylenchina</taxon>
        <taxon>Tylenchomorpha</taxon>
        <taxon>Tylenchoidea</taxon>
        <taxon>Heteroderidae</taxon>
        <taxon>Heteroderinae</taxon>
        <taxon>Globodera</taxon>
    </lineage>
</organism>
<feature type="domain" description="Caspase family p20" evidence="5">
    <location>
        <begin position="781"/>
        <end position="904"/>
    </location>
</feature>
<keyword evidence="6" id="KW-1185">Reference proteome</keyword>
<dbReference type="InterPro" id="IPR036383">
    <property type="entry name" value="TSP1_rpt_sf"/>
</dbReference>
<comment type="similarity">
    <text evidence="1 2">Belongs to the peptidase C14A family.</text>
</comment>